<reference evidence="2" key="1">
    <citation type="submission" date="2016-10" db="EMBL/GenBank/DDBJ databases">
        <authorList>
            <person name="Varghese N."/>
            <person name="Submissions S."/>
        </authorList>
    </citation>
    <scope>NUCLEOTIDE SEQUENCE [LARGE SCALE GENOMIC DNA]</scope>
    <source>
        <strain evidence="2">Nm44</strain>
    </source>
</reference>
<proteinExistence type="predicted"/>
<organism evidence="1 2">
    <name type="scientific">Nitrosomonas communis</name>
    <dbReference type="NCBI Taxonomy" id="44574"/>
    <lineage>
        <taxon>Bacteria</taxon>
        <taxon>Pseudomonadati</taxon>
        <taxon>Pseudomonadota</taxon>
        <taxon>Betaproteobacteria</taxon>
        <taxon>Nitrosomonadales</taxon>
        <taxon>Nitrosomonadaceae</taxon>
        <taxon>Nitrosomonas</taxon>
    </lineage>
</organism>
<evidence type="ECO:0000313" key="2">
    <source>
        <dbReference type="Proteomes" id="UP000183287"/>
    </source>
</evidence>
<keyword evidence="2" id="KW-1185">Reference proteome</keyword>
<sequence length="74" mass="9005">MAGRHYTLAKLAKQDGYMDHSFFRYQDIKIFFPVCNNISEFSHTKENLKEQIKCCINQYILEIKYERNLDIIYY</sequence>
<gene>
    <name evidence="1" type="ORF">SAMN05421863_102655</name>
</gene>
<dbReference type="EMBL" id="FOUB01000026">
    <property type="protein sequence ID" value="SFM39176.1"/>
    <property type="molecule type" value="Genomic_DNA"/>
</dbReference>
<name>A0A1I4QHC7_9PROT</name>
<accession>A0A1I4QHC7</accession>
<dbReference type="Proteomes" id="UP000183287">
    <property type="component" value="Unassembled WGS sequence"/>
</dbReference>
<evidence type="ECO:0000313" key="1">
    <source>
        <dbReference type="EMBL" id="SFM39176.1"/>
    </source>
</evidence>
<protein>
    <submittedName>
        <fullName evidence="1">Uncharacterized protein</fullName>
    </submittedName>
</protein>
<dbReference type="AlphaFoldDB" id="A0A1I4QHC7"/>